<dbReference type="InterPro" id="IPR028098">
    <property type="entry name" value="Glyco_trans_4-like_N"/>
</dbReference>
<dbReference type="Pfam" id="PF13439">
    <property type="entry name" value="Glyco_transf_4"/>
    <property type="match status" value="1"/>
</dbReference>
<dbReference type="InterPro" id="IPR001296">
    <property type="entry name" value="Glyco_trans_1"/>
</dbReference>
<feature type="transmembrane region" description="Helical" evidence="1">
    <location>
        <begin position="82"/>
        <end position="101"/>
    </location>
</feature>
<keyword evidence="1" id="KW-0472">Membrane</keyword>
<name>A0A1F4UQM5_UNCKA</name>
<dbReference type="CDD" id="cd03794">
    <property type="entry name" value="GT4_WbuB-like"/>
    <property type="match status" value="1"/>
</dbReference>
<evidence type="ECO:0000259" key="3">
    <source>
        <dbReference type="Pfam" id="PF13439"/>
    </source>
</evidence>
<keyword evidence="1" id="KW-1133">Transmembrane helix</keyword>
<comment type="caution">
    <text evidence="4">The sequence shown here is derived from an EMBL/GenBank/DDBJ whole genome shotgun (WGS) entry which is preliminary data.</text>
</comment>
<dbReference type="Gene3D" id="3.40.50.2000">
    <property type="entry name" value="Glycogen Phosphorylase B"/>
    <property type="match status" value="2"/>
</dbReference>
<evidence type="ECO:0000256" key="1">
    <source>
        <dbReference type="SAM" id="Phobius"/>
    </source>
</evidence>
<evidence type="ECO:0000259" key="2">
    <source>
        <dbReference type="Pfam" id="PF00534"/>
    </source>
</evidence>
<accession>A0A1F4UQM5</accession>
<protein>
    <recommendedName>
        <fullName evidence="6">Glycosyl transferase family 1 domain-containing protein</fullName>
    </recommendedName>
</protein>
<dbReference type="PANTHER" id="PTHR12526:SF622">
    <property type="entry name" value="GLYCOSYLTRANSFERASE (GROUP I)"/>
    <property type="match status" value="1"/>
</dbReference>
<reference evidence="4 5" key="1">
    <citation type="journal article" date="2016" name="Nat. Commun.">
        <title>Thousands of microbial genomes shed light on interconnected biogeochemical processes in an aquifer system.</title>
        <authorList>
            <person name="Anantharaman K."/>
            <person name="Brown C.T."/>
            <person name="Hug L.A."/>
            <person name="Sharon I."/>
            <person name="Castelle C.J."/>
            <person name="Probst A.J."/>
            <person name="Thomas B.C."/>
            <person name="Singh A."/>
            <person name="Wilkins M.J."/>
            <person name="Karaoz U."/>
            <person name="Brodie E.L."/>
            <person name="Williams K.H."/>
            <person name="Hubbard S.S."/>
            <person name="Banfield J.F."/>
        </authorList>
    </citation>
    <scope>NUCLEOTIDE SEQUENCE [LARGE SCALE GENOMIC DNA]</scope>
</reference>
<sequence>MKIIYLALARIPTEKAHGLQIMKMCQAFRKHNFEVELAAAKKGNPQFKNIDTFDYYKIKEKFPIRRLWHLDLVDFERPFKGFSALLSGASFALALFFYLLFKKADIIYSRDEFSLFFLSFLKRNLVLELHIFPRSKFFLYKRLFKRVRKIIVITHQLKKLLIDLGVEPGKILVAPDGVDLEQFDIKKSREECRQELSLPLDKKLVIYTGHLFRWKGVYVLAKASRFLSDDYQIVFVGGMENDRIRLEEFIKKNNLEKITIIKHQPPYLIPLYLKSADVLVLPNSSQEKISRLYTSPIKMFEYMASKRPIVASDLPSIREVLNEKNCFLFKPDNAKDLAQKIEMAINDKEKAQRAFIDVQQYSWRQRAENILGFIKIG</sequence>
<dbReference type="GO" id="GO:0016757">
    <property type="term" value="F:glycosyltransferase activity"/>
    <property type="evidence" value="ECO:0007669"/>
    <property type="project" value="InterPro"/>
</dbReference>
<evidence type="ECO:0008006" key="6">
    <source>
        <dbReference type="Google" id="ProtNLM"/>
    </source>
</evidence>
<feature type="domain" description="Glycosyltransferase subfamily 4-like N-terminal" evidence="3">
    <location>
        <begin position="21"/>
        <end position="182"/>
    </location>
</feature>
<dbReference type="Proteomes" id="UP000176444">
    <property type="component" value="Unassembled WGS sequence"/>
</dbReference>
<dbReference type="Pfam" id="PF00534">
    <property type="entry name" value="Glycos_transf_1"/>
    <property type="match status" value="1"/>
</dbReference>
<dbReference type="SUPFAM" id="SSF53756">
    <property type="entry name" value="UDP-Glycosyltransferase/glycogen phosphorylase"/>
    <property type="match status" value="1"/>
</dbReference>
<dbReference type="EMBL" id="MEUX01000022">
    <property type="protein sequence ID" value="OGC47100.1"/>
    <property type="molecule type" value="Genomic_DNA"/>
</dbReference>
<dbReference type="PANTHER" id="PTHR12526">
    <property type="entry name" value="GLYCOSYLTRANSFERASE"/>
    <property type="match status" value="1"/>
</dbReference>
<organism evidence="4 5">
    <name type="scientific">candidate division WWE3 bacterium RIFCSPHIGHO2_01_FULL_35_17</name>
    <dbReference type="NCBI Taxonomy" id="1802614"/>
    <lineage>
        <taxon>Bacteria</taxon>
        <taxon>Katanobacteria</taxon>
    </lineage>
</organism>
<gene>
    <name evidence="4" type="ORF">A2713_01920</name>
</gene>
<keyword evidence="1" id="KW-0812">Transmembrane</keyword>
<proteinExistence type="predicted"/>
<dbReference type="AlphaFoldDB" id="A0A1F4UQM5"/>
<evidence type="ECO:0000313" key="4">
    <source>
        <dbReference type="EMBL" id="OGC47100.1"/>
    </source>
</evidence>
<feature type="domain" description="Glycosyl transferase family 1" evidence="2">
    <location>
        <begin position="189"/>
        <end position="353"/>
    </location>
</feature>
<evidence type="ECO:0000313" key="5">
    <source>
        <dbReference type="Proteomes" id="UP000176444"/>
    </source>
</evidence>